<name>A0AA40FHW9_9HYME</name>
<dbReference type="PANTHER" id="PTHR46375">
    <property type="entry name" value="KELCH REPEAT AND BTB DOMAIN-CONTAINING PROTEIN 13-RELATED"/>
    <property type="match status" value="1"/>
</dbReference>
<dbReference type="Proteomes" id="UP001177670">
    <property type="component" value="Unassembled WGS sequence"/>
</dbReference>
<dbReference type="EMBL" id="JAHYIQ010000037">
    <property type="protein sequence ID" value="KAK1119309.1"/>
    <property type="molecule type" value="Genomic_DNA"/>
</dbReference>
<gene>
    <name evidence="2" type="ORF">K0M31_013498</name>
</gene>
<sequence>MCSGEKYNPTTDIWSSIPDMYNSRSNFAIEVIDDMIFAIGGFNGVTTIYHVECYDEKTNEW</sequence>
<organism evidence="2 3">
    <name type="scientific">Melipona bicolor</name>
    <dbReference type="NCBI Taxonomy" id="60889"/>
    <lineage>
        <taxon>Eukaryota</taxon>
        <taxon>Metazoa</taxon>
        <taxon>Ecdysozoa</taxon>
        <taxon>Arthropoda</taxon>
        <taxon>Hexapoda</taxon>
        <taxon>Insecta</taxon>
        <taxon>Pterygota</taxon>
        <taxon>Neoptera</taxon>
        <taxon>Endopterygota</taxon>
        <taxon>Hymenoptera</taxon>
        <taxon>Apocrita</taxon>
        <taxon>Aculeata</taxon>
        <taxon>Apoidea</taxon>
        <taxon>Anthophila</taxon>
        <taxon>Apidae</taxon>
        <taxon>Melipona</taxon>
    </lineage>
</organism>
<reference evidence="2" key="1">
    <citation type="submission" date="2021-10" db="EMBL/GenBank/DDBJ databases">
        <title>Melipona bicolor Genome sequencing and assembly.</title>
        <authorList>
            <person name="Araujo N.S."/>
            <person name="Arias M.C."/>
        </authorList>
    </citation>
    <scope>NUCLEOTIDE SEQUENCE</scope>
    <source>
        <strain evidence="2">USP_2M_L1-L4_2017</strain>
        <tissue evidence="2">Whole body</tissue>
    </source>
</reference>
<keyword evidence="3" id="KW-1185">Reference proteome</keyword>
<dbReference type="InterPro" id="IPR006652">
    <property type="entry name" value="Kelch_1"/>
</dbReference>
<comment type="caution">
    <text evidence="2">The sequence shown here is derived from an EMBL/GenBank/DDBJ whole genome shotgun (WGS) entry which is preliminary data.</text>
</comment>
<evidence type="ECO:0000313" key="2">
    <source>
        <dbReference type="EMBL" id="KAK1119309.1"/>
    </source>
</evidence>
<keyword evidence="1" id="KW-0880">Kelch repeat</keyword>
<proteinExistence type="predicted"/>
<accession>A0AA40FHW9</accession>
<dbReference type="Pfam" id="PF01344">
    <property type="entry name" value="Kelch_1"/>
    <property type="match status" value="2"/>
</dbReference>
<dbReference type="PANTHER" id="PTHR46375:SF3">
    <property type="entry name" value="KELCH REPEAT AND BTB DOMAIN-CONTAINING PROTEIN 13"/>
    <property type="match status" value="1"/>
</dbReference>
<dbReference type="SUPFAM" id="SSF117281">
    <property type="entry name" value="Kelch motif"/>
    <property type="match status" value="1"/>
</dbReference>
<dbReference type="InterPro" id="IPR015915">
    <property type="entry name" value="Kelch-typ_b-propeller"/>
</dbReference>
<dbReference type="InterPro" id="IPR052392">
    <property type="entry name" value="Kelch-BTB_domain-containing"/>
</dbReference>
<dbReference type="AlphaFoldDB" id="A0AA40FHW9"/>
<protein>
    <recommendedName>
        <fullName evidence="4">Kelch-like protein 10</fullName>
    </recommendedName>
</protein>
<evidence type="ECO:0000256" key="1">
    <source>
        <dbReference type="ARBA" id="ARBA00022441"/>
    </source>
</evidence>
<dbReference type="Gene3D" id="2.120.10.80">
    <property type="entry name" value="Kelch-type beta propeller"/>
    <property type="match status" value="1"/>
</dbReference>
<evidence type="ECO:0000313" key="3">
    <source>
        <dbReference type="Proteomes" id="UP001177670"/>
    </source>
</evidence>
<evidence type="ECO:0008006" key="4">
    <source>
        <dbReference type="Google" id="ProtNLM"/>
    </source>
</evidence>